<dbReference type="HOGENOM" id="CLU_3031509_0_0_6"/>
<keyword evidence="2" id="KW-1185">Reference proteome</keyword>
<reference evidence="1 2" key="1">
    <citation type="submission" date="2013-07" db="EMBL/GenBank/DDBJ databases">
        <authorList>
            <person name="Genoscope - CEA"/>
        </authorList>
    </citation>
    <scope>NUCLEOTIDE SEQUENCE [LARGE SCALE GENOMIC DNA]</scope>
    <source>
        <strain evidence="1 2">G6</strain>
    </source>
</reference>
<dbReference type="EMBL" id="FO704551">
    <property type="protein sequence ID" value="CDG20257.1"/>
    <property type="molecule type" value="Genomic_DNA"/>
</dbReference>
<accession>A0A068QZ26</accession>
<evidence type="ECO:0000313" key="1">
    <source>
        <dbReference type="EMBL" id="CDG20257.1"/>
    </source>
</evidence>
<organism evidence="1 2">
    <name type="scientific">Xenorhabdus poinarii G6</name>
    <dbReference type="NCBI Taxonomy" id="1354304"/>
    <lineage>
        <taxon>Bacteria</taxon>
        <taxon>Pseudomonadati</taxon>
        <taxon>Pseudomonadota</taxon>
        <taxon>Gammaproteobacteria</taxon>
        <taxon>Enterobacterales</taxon>
        <taxon>Morganellaceae</taxon>
        <taxon>Xenorhabdus</taxon>
    </lineage>
</organism>
<dbReference type="Proteomes" id="UP000032735">
    <property type="component" value="Chromosome"/>
</dbReference>
<evidence type="ECO:0000313" key="2">
    <source>
        <dbReference type="Proteomes" id="UP000032735"/>
    </source>
</evidence>
<protein>
    <submittedName>
        <fullName evidence="1">Uncharacterized protein</fullName>
    </submittedName>
</protein>
<gene>
    <name evidence="1" type="ORF">XPG1_0602</name>
</gene>
<name>A0A068QZ26_9GAMM</name>
<dbReference type="KEGG" id="xpo:XPG1_0602"/>
<dbReference type="AlphaFoldDB" id="A0A068QZ26"/>
<sequence>MILVVDWGVDRVVDIVVTLPNSIHNPLLFSAIVLHIKAGFGGYVHDHDSATHTPQ</sequence>
<proteinExistence type="predicted"/>
<dbReference type="RefSeq" id="WP_157879422.1">
    <property type="nucleotide sequence ID" value="NZ_FO704551.1"/>
</dbReference>
<dbReference type="STRING" id="1354304.XPG1_0602"/>